<gene>
    <name evidence="12" type="ORF">F2Q70_00023226</name>
</gene>
<dbReference type="FunFam" id="3.80.10.10:FF:000041">
    <property type="entry name" value="LRR receptor-like serine/threonine-protein kinase ERECTA"/>
    <property type="match status" value="1"/>
</dbReference>
<evidence type="ECO:0000256" key="9">
    <source>
        <dbReference type="ARBA" id="ARBA00023180"/>
    </source>
</evidence>
<dbReference type="SUPFAM" id="SSF52058">
    <property type="entry name" value="L domain-like"/>
    <property type="match status" value="1"/>
</dbReference>
<organism evidence="12">
    <name type="scientific">Brassica cretica</name>
    <name type="common">Mustard</name>
    <dbReference type="NCBI Taxonomy" id="69181"/>
    <lineage>
        <taxon>Eukaryota</taxon>
        <taxon>Viridiplantae</taxon>
        <taxon>Streptophyta</taxon>
        <taxon>Embryophyta</taxon>
        <taxon>Tracheophyta</taxon>
        <taxon>Spermatophyta</taxon>
        <taxon>Magnoliopsida</taxon>
        <taxon>eudicotyledons</taxon>
        <taxon>Gunneridae</taxon>
        <taxon>Pentapetalae</taxon>
        <taxon>rosids</taxon>
        <taxon>malvids</taxon>
        <taxon>Brassicales</taxon>
        <taxon>Brassicaceae</taxon>
        <taxon>Brassiceae</taxon>
        <taxon>Brassica</taxon>
    </lineage>
</organism>
<dbReference type="InterPro" id="IPR013210">
    <property type="entry name" value="LRR_N_plant-typ"/>
</dbReference>
<evidence type="ECO:0000256" key="4">
    <source>
        <dbReference type="ARBA" id="ARBA00022692"/>
    </source>
</evidence>
<feature type="signal peptide" evidence="10">
    <location>
        <begin position="1"/>
        <end position="18"/>
    </location>
</feature>
<proteinExistence type="inferred from homology"/>
<dbReference type="PANTHER" id="PTHR48009">
    <property type="entry name" value="LEUCINE-RICH REPEAT (LRR) FAMILY PROTEIN"/>
    <property type="match status" value="1"/>
</dbReference>
<evidence type="ECO:0000256" key="3">
    <source>
        <dbReference type="ARBA" id="ARBA00022614"/>
    </source>
</evidence>
<comment type="subcellular location">
    <subcellularLocation>
        <location evidence="1">Membrane</location>
        <topology evidence="1">Single-pass type I membrane protein</topology>
    </subcellularLocation>
</comment>
<name>A0A8S9GMY8_BRACR</name>
<dbReference type="EMBL" id="QGKY02001925">
    <property type="protein sequence ID" value="KAF2546919.1"/>
    <property type="molecule type" value="Genomic_DNA"/>
</dbReference>
<evidence type="ECO:0000256" key="8">
    <source>
        <dbReference type="ARBA" id="ARBA00023136"/>
    </source>
</evidence>
<comment type="caution">
    <text evidence="12">The sequence shown here is derived from an EMBL/GenBank/DDBJ whole genome shotgun (WGS) entry which is preliminary data.</text>
</comment>
<evidence type="ECO:0000256" key="1">
    <source>
        <dbReference type="ARBA" id="ARBA00004479"/>
    </source>
</evidence>
<feature type="domain" description="Leucine-rich repeat-containing N-terminal plant-type" evidence="11">
    <location>
        <begin position="22"/>
        <end position="64"/>
    </location>
</feature>
<keyword evidence="3" id="KW-0433">Leucine-rich repeat</keyword>
<dbReference type="PANTHER" id="PTHR48009:SF1">
    <property type="entry name" value="LEUCINE-RICH REPEAT (LRR) FAMILY PROTEIN"/>
    <property type="match status" value="1"/>
</dbReference>
<evidence type="ECO:0000256" key="2">
    <source>
        <dbReference type="ARBA" id="ARBA00009592"/>
    </source>
</evidence>
<accession>A0A8S9GMY8</accession>
<dbReference type="InterPro" id="IPR032675">
    <property type="entry name" value="LRR_dom_sf"/>
</dbReference>
<dbReference type="GO" id="GO:0016020">
    <property type="term" value="C:membrane"/>
    <property type="evidence" value="ECO:0007669"/>
    <property type="project" value="UniProtKB-SubCell"/>
</dbReference>
<keyword evidence="6" id="KW-0677">Repeat</keyword>
<dbReference type="AlphaFoldDB" id="A0A8S9GMY8"/>
<dbReference type="Pfam" id="PF13855">
    <property type="entry name" value="LRR_8"/>
    <property type="match status" value="1"/>
</dbReference>
<keyword evidence="5 10" id="KW-0732">Signal</keyword>
<dbReference type="InterPro" id="IPR038508">
    <property type="entry name" value="ArfGAP_dom_sf"/>
</dbReference>
<keyword evidence="8" id="KW-0472">Membrane</keyword>
<evidence type="ECO:0000256" key="5">
    <source>
        <dbReference type="ARBA" id="ARBA00022729"/>
    </source>
</evidence>
<keyword evidence="4" id="KW-0812">Transmembrane</keyword>
<evidence type="ECO:0000256" key="10">
    <source>
        <dbReference type="SAM" id="SignalP"/>
    </source>
</evidence>
<keyword evidence="9" id="KW-0325">Glycoprotein</keyword>
<dbReference type="PROSITE" id="PS51450">
    <property type="entry name" value="LRR"/>
    <property type="match status" value="1"/>
</dbReference>
<dbReference type="Gene3D" id="1.10.220.150">
    <property type="entry name" value="Arf GTPase activating protein"/>
    <property type="match status" value="1"/>
</dbReference>
<evidence type="ECO:0000313" key="12">
    <source>
        <dbReference type="EMBL" id="KAF2546919.1"/>
    </source>
</evidence>
<evidence type="ECO:0000256" key="7">
    <source>
        <dbReference type="ARBA" id="ARBA00022989"/>
    </source>
</evidence>
<evidence type="ECO:0000256" key="6">
    <source>
        <dbReference type="ARBA" id="ARBA00022737"/>
    </source>
</evidence>
<keyword evidence="7" id="KW-1133">Transmembrane helix</keyword>
<protein>
    <recommendedName>
        <fullName evidence="11">Leucine-rich repeat-containing N-terminal plant-type domain-containing protein</fullName>
    </recommendedName>
</protein>
<reference evidence="12" key="1">
    <citation type="submission" date="2019-12" db="EMBL/GenBank/DDBJ databases">
        <title>Genome sequencing and annotation of Brassica cretica.</title>
        <authorList>
            <person name="Studholme D.J."/>
            <person name="Sarris P.F."/>
        </authorList>
    </citation>
    <scope>NUCLEOTIDE SEQUENCE</scope>
    <source>
        <strain evidence="12">PFS-102/07</strain>
        <tissue evidence="12">Leaf</tissue>
    </source>
</reference>
<evidence type="ECO:0000259" key="11">
    <source>
        <dbReference type="Pfam" id="PF08263"/>
    </source>
</evidence>
<dbReference type="Pfam" id="PF00560">
    <property type="entry name" value="LRR_1"/>
    <property type="match status" value="3"/>
</dbReference>
<dbReference type="Pfam" id="PF08263">
    <property type="entry name" value="LRRNT_2"/>
    <property type="match status" value="1"/>
</dbReference>
<sequence length="563" mass="61697">MNYTFFLLLLTLVHSTFSSLAPTDQAALESIRDSLTDMPGSAFFSTWDFTTPDPCSTFAGLTCTSLGRVSALSLGPNLSGSLSPSISNLTHLTQLVLYPGLVTGPLPPRFDTLPLLRVISLTRNRLTGPIPNSFSSLSYLHTLDLSYNQLSGSLPPFLTTLPRLKVLVLASNRFSDNVKPVSSPLLHLDLKMNQISGQLPPLFPTTLRYLSLAGNSISGTIIPLEPLTDLTYIDLSMNRFTGAIPQSLFGSTTTSMFLQRNNFTSINATSLLMLPQGSVVDLSHNSISGELPPSLAGAESLFLNNNRFTGEIPEEYIKSLINGTTETLFLQHNYLTRFPWNSGSQLPDSVSLCLSYNCMDTDPVVGLSTCPIEVAPLLSRPAIQCSRFYNHSSTATGNAKANQYWESELPPHFERSSSDAFIRAKYNEKKWVSRGGIQPAPVVNQLSCKVSHSVERGHKPETPTKTRTRSLDEDILLKHVLEVTPPETRIRAGSVDMKMKENVYVLPLPVGINVNKPNQKNEIFSGDLYQNRRTTIAPPSSWATFDCAGAMEGVDCVRSTSMI</sequence>
<feature type="chain" id="PRO_5035901993" description="Leucine-rich repeat-containing N-terminal plant-type domain-containing protein" evidence="10">
    <location>
        <begin position="19"/>
        <end position="563"/>
    </location>
</feature>
<dbReference type="InterPro" id="IPR053213">
    <property type="entry name" value="RLP29"/>
</dbReference>
<dbReference type="InterPro" id="IPR001611">
    <property type="entry name" value="Leu-rich_rpt"/>
</dbReference>
<dbReference type="Gene3D" id="3.80.10.10">
    <property type="entry name" value="Ribonuclease Inhibitor"/>
    <property type="match status" value="2"/>
</dbReference>
<comment type="similarity">
    <text evidence="2">Belongs to the RLP family.</text>
</comment>